<evidence type="ECO:0000313" key="3">
    <source>
        <dbReference type="Proteomes" id="UP001595699"/>
    </source>
</evidence>
<proteinExistence type="predicted"/>
<comment type="caution">
    <text evidence="2">The sequence shown here is derived from an EMBL/GenBank/DDBJ whole genome shotgun (WGS) entry which is preliminary data.</text>
</comment>
<accession>A0ABV7YI53</accession>
<sequence length="297" mass="31373">MSALDRIGQVGAWLGPVRLASAATMREAASTVEALGYGSFWVSDTPTTRDPFSASAVVLAATSSLVVGTGIANVWGRDAAAMNGASQALAEAYPSRFVLGLGVSHSPDVARRGHAYVSPVAKMRSYLDELDASPYDPPAPAVAAPRMLAALGPRMLELSRDRTAGALPYLTTPEHTKLARDLLGPGSALIPEQTLVLESSPSAAREAGREFLTHYLAMPNYQNNLLRMGFTYEDLSGGGSDRLVDALVAWRSVETVAERIRDHLAAGADHVALQPLPRPGDPLGLEQLRLLAPLLVG</sequence>
<dbReference type="PANTHER" id="PTHR43244:SF2">
    <property type="entry name" value="CONSERVED HYPOTHETICAL ALANINE AND PROLINE-RICH PROTEIN"/>
    <property type="match status" value="1"/>
</dbReference>
<dbReference type="InterPro" id="IPR011251">
    <property type="entry name" value="Luciferase-like_dom"/>
</dbReference>
<protein>
    <submittedName>
        <fullName evidence="2">TIGR03620 family F420-dependent LLM class oxidoreductase</fullName>
    </submittedName>
</protein>
<gene>
    <name evidence="2" type="ORF">ACFOUW_23200</name>
</gene>
<dbReference type="InterPro" id="IPR019922">
    <property type="entry name" value="Lucif-like_OxRdatse_MSMEG_4141"/>
</dbReference>
<dbReference type="Gene3D" id="3.20.20.30">
    <property type="entry name" value="Luciferase-like domain"/>
    <property type="match status" value="1"/>
</dbReference>
<dbReference type="InterPro" id="IPR036661">
    <property type="entry name" value="Luciferase-like_sf"/>
</dbReference>
<organism evidence="2 3">
    <name type="scientific">Tenggerimyces flavus</name>
    <dbReference type="NCBI Taxonomy" id="1708749"/>
    <lineage>
        <taxon>Bacteria</taxon>
        <taxon>Bacillati</taxon>
        <taxon>Actinomycetota</taxon>
        <taxon>Actinomycetes</taxon>
        <taxon>Propionibacteriales</taxon>
        <taxon>Nocardioidaceae</taxon>
        <taxon>Tenggerimyces</taxon>
    </lineage>
</organism>
<dbReference type="NCBIfam" id="TIGR03620">
    <property type="entry name" value="F420_MSMEG_4141"/>
    <property type="match status" value="1"/>
</dbReference>
<feature type="domain" description="Luciferase-like" evidence="1">
    <location>
        <begin position="20"/>
        <end position="270"/>
    </location>
</feature>
<dbReference type="Proteomes" id="UP001595699">
    <property type="component" value="Unassembled WGS sequence"/>
</dbReference>
<dbReference type="PANTHER" id="PTHR43244">
    <property type="match status" value="1"/>
</dbReference>
<evidence type="ECO:0000313" key="2">
    <source>
        <dbReference type="EMBL" id="MFC3763765.1"/>
    </source>
</evidence>
<keyword evidence="3" id="KW-1185">Reference proteome</keyword>
<dbReference type="SUPFAM" id="SSF51679">
    <property type="entry name" value="Bacterial luciferase-like"/>
    <property type="match status" value="1"/>
</dbReference>
<reference evidence="3" key="1">
    <citation type="journal article" date="2019" name="Int. J. Syst. Evol. Microbiol.">
        <title>The Global Catalogue of Microorganisms (GCM) 10K type strain sequencing project: providing services to taxonomists for standard genome sequencing and annotation.</title>
        <authorList>
            <consortium name="The Broad Institute Genomics Platform"/>
            <consortium name="The Broad Institute Genome Sequencing Center for Infectious Disease"/>
            <person name="Wu L."/>
            <person name="Ma J."/>
        </authorList>
    </citation>
    <scope>NUCLEOTIDE SEQUENCE [LARGE SCALE GENOMIC DNA]</scope>
    <source>
        <strain evidence="3">CGMCC 4.7241</strain>
    </source>
</reference>
<dbReference type="InterPro" id="IPR050564">
    <property type="entry name" value="F420-G6PD/mer"/>
</dbReference>
<dbReference type="Pfam" id="PF00296">
    <property type="entry name" value="Bac_luciferase"/>
    <property type="match status" value="1"/>
</dbReference>
<evidence type="ECO:0000259" key="1">
    <source>
        <dbReference type="Pfam" id="PF00296"/>
    </source>
</evidence>
<dbReference type="RefSeq" id="WP_205118635.1">
    <property type="nucleotide sequence ID" value="NZ_JAFBCM010000001.1"/>
</dbReference>
<dbReference type="EMBL" id="JBHRZH010000020">
    <property type="protein sequence ID" value="MFC3763765.1"/>
    <property type="molecule type" value="Genomic_DNA"/>
</dbReference>
<name>A0ABV7YI53_9ACTN</name>